<name>K0SGT2_THAOC</name>
<comment type="caution">
    <text evidence="2">The sequence shown here is derived from an EMBL/GenBank/DDBJ whole genome shotgun (WGS) entry which is preliminary data.</text>
</comment>
<evidence type="ECO:0000313" key="3">
    <source>
        <dbReference type="Proteomes" id="UP000266841"/>
    </source>
</evidence>
<dbReference type="EMBL" id="AGNL01027203">
    <property type="protein sequence ID" value="EJK57717.1"/>
    <property type="molecule type" value="Genomic_DNA"/>
</dbReference>
<organism evidence="2 3">
    <name type="scientific">Thalassiosira oceanica</name>
    <name type="common">Marine diatom</name>
    <dbReference type="NCBI Taxonomy" id="159749"/>
    <lineage>
        <taxon>Eukaryota</taxon>
        <taxon>Sar</taxon>
        <taxon>Stramenopiles</taxon>
        <taxon>Ochrophyta</taxon>
        <taxon>Bacillariophyta</taxon>
        <taxon>Coscinodiscophyceae</taxon>
        <taxon>Thalassiosirophycidae</taxon>
        <taxon>Thalassiosirales</taxon>
        <taxon>Thalassiosiraceae</taxon>
        <taxon>Thalassiosira</taxon>
    </lineage>
</organism>
<proteinExistence type="predicted"/>
<evidence type="ECO:0000313" key="2">
    <source>
        <dbReference type="EMBL" id="EJK57717.1"/>
    </source>
</evidence>
<feature type="region of interest" description="Disordered" evidence="1">
    <location>
        <begin position="1"/>
        <end position="41"/>
    </location>
</feature>
<evidence type="ECO:0000256" key="1">
    <source>
        <dbReference type="SAM" id="MobiDB-lite"/>
    </source>
</evidence>
<dbReference type="AlphaFoldDB" id="K0SGT2"/>
<reference evidence="2 3" key="1">
    <citation type="journal article" date="2012" name="Genome Biol.">
        <title>Genome and low-iron response of an oceanic diatom adapted to chronic iron limitation.</title>
        <authorList>
            <person name="Lommer M."/>
            <person name="Specht M."/>
            <person name="Roy A.S."/>
            <person name="Kraemer L."/>
            <person name="Andreson R."/>
            <person name="Gutowska M.A."/>
            <person name="Wolf J."/>
            <person name="Bergner S.V."/>
            <person name="Schilhabel M.B."/>
            <person name="Klostermeier U.C."/>
            <person name="Beiko R.G."/>
            <person name="Rosenstiel P."/>
            <person name="Hippler M."/>
            <person name="Laroche J."/>
        </authorList>
    </citation>
    <scope>NUCLEOTIDE SEQUENCE [LARGE SCALE GENOMIC DNA]</scope>
    <source>
        <strain evidence="2 3">CCMP1005</strain>
    </source>
</reference>
<protein>
    <submittedName>
        <fullName evidence="2">Uncharacterized protein</fullName>
    </submittedName>
</protein>
<gene>
    <name evidence="2" type="ORF">THAOC_22208</name>
</gene>
<dbReference type="Proteomes" id="UP000266841">
    <property type="component" value="Unassembled WGS sequence"/>
</dbReference>
<accession>K0SGT2</accession>
<feature type="non-terminal residue" evidence="2">
    <location>
        <position position="100"/>
    </location>
</feature>
<keyword evidence="3" id="KW-1185">Reference proteome</keyword>
<sequence length="100" mass="10650">MSASNNDCDIDVNGKPEPATEAVQVDVRPGPQPAPSGPSRCSWNPQSLCRGHFGPSLGGTYKWLAWRWRGGGACISWIGRATGLLQVSGEGGVPCWLQTR</sequence>